<evidence type="ECO:0000256" key="2">
    <source>
        <dbReference type="ARBA" id="ARBA00023172"/>
    </source>
</evidence>
<gene>
    <name evidence="5" type="ORF">DDW44_30860</name>
</gene>
<sequence>MTADGARVAADLEVYEAEVVDDGAGPAVEPVRYLVNQHTMLGPGEMPPRADARPAWTDDDFRISAEDKAELDEPDLAENTIINRDSTVRAFEEWCAEQKPPRLAWPCTTATYTSYGLHLIRRGKSGEFVPDTVGQYMSRIWNWQPEDWRPDPSRVRGKLRLWRKDWKAAGGEVQRSAALTIPYLMRCLQQCDETTSIGIRDAFMLALAYGNLHRRIELADLLVQNVRITASGLIVTTATSKTDKQSKGATEFIQDREDLRLVSRARAWLSVLRELGADGPTQPLFRALTVKGNLANRTLATKRGDRMKGGALNERIQHLADLAGIPYIANKKVTAHSLRAGANTDMVAAGVPLRERNRRGRWSAESHTADTVYDRPETEGQEDPLNQVPLGGFPRSEGTAAE</sequence>
<dbReference type="Pfam" id="PF00589">
    <property type="entry name" value="Phage_integrase"/>
    <property type="match status" value="1"/>
</dbReference>
<evidence type="ECO:0000259" key="4">
    <source>
        <dbReference type="PROSITE" id="PS51898"/>
    </source>
</evidence>
<dbReference type="InterPro" id="IPR013762">
    <property type="entry name" value="Integrase-like_cat_sf"/>
</dbReference>
<dbReference type="AlphaFoldDB" id="A0A2S1T2A6"/>
<dbReference type="GO" id="GO:0003677">
    <property type="term" value="F:DNA binding"/>
    <property type="evidence" value="ECO:0007669"/>
    <property type="project" value="UniProtKB-KW"/>
</dbReference>
<reference evidence="5 6" key="1">
    <citation type="submission" date="2018-05" db="EMBL/GenBank/DDBJ databases">
        <title>Complete genome sequence of sponge-derived Streptomyces sp. HNM0039.</title>
        <authorList>
            <person name="Huang X."/>
            <person name="Zhou S."/>
        </authorList>
    </citation>
    <scope>NUCLEOTIDE SEQUENCE [LARGE SCALE GENOMIC DNA]</scope>
    <source>
        <strain evidence="5 6">HNM0039</strain>
    </source>
</reference>
<dbReference type="GO" id="GO:0006310">
    <property type="term" value="P:DNA recombination"/>
    <property type="evidence" value="ECO:0007669"/>
    <property type="project" value="UniProtKB-KW"/>
</dbReference>
<feature type="compositionally biased region" description="Basic and acidic residues" evidence="3">
    <location>
        <begin position="362"/>
        <end position="378"/>
    </location>
</feature>
<proteinExistence type="predicted"/>
<dbReference type="InterPro" id="IPR002104">
    <property type="entry name" value="Integrase_catalytic"/>
</dbReference>
<name>A0A2S1T2A6_9ACTN</name>
<dbReference type="GO" id="GO:0015074">
    <property type="term" value="P:DNA integration"/>
    <property type="evidence" value="ECO:0007669"/>
    <property type="project" value="InterPro"/>
</dbReference>
<dbReference type="PANTHER" id="PTHR34605:SF3">
    <property type="entry name" value="P CELL-TYPE AGGLUTINATION PROTEIN MAP4-LIKE-RELATED"/>
    <property type="match status" value="1"/>
</dbReference>
<keyword evidence="1" id="KW-0238">DNA-binding</keyword>
<evidence type="ECO:0000313" key="6">
    <source>
        <dbReference type="Proteomes" id="UP000244900"/>
    </source>
</evidence>
<dbReference type="InterPro" id="IPR011010">
    <property type="entry name" value="DNA_brk_join_enz"/>
</dbReference>
<evidence type="ECO:0000313" key="5">
    <source>
        <dbReference type="EMBL" id="AWI32716.1"/>
    </source>
</evidence>
<evidence type="ECO:0000256" key="1">
    <source>
        <dbReference type="ARBA" id="ARBA00023125"/>
    </source>
</evidence>
<dbReference type="PANTHER" id="PTHR34605">
    <property type="entry name" value="PHAGE_INTEGRASE DOMAIN-CONTAINING PROTEIN"/>
    <property type="match status" value="1"/>
</dbReference>
<dbReference type="PROSITE" id="PS51898">
    <property type="entry name" value="TYR_RECOMBINASE"/>
    <property type="match status" value="1"/>
</dbReference>
<feature type="domain" description="Tyr recombinase" evidence="4">
    <location>
        <begin position="174"/>
        <end position="386"/>
    </location>
</feature>
<accession>A0A2S1T2A6</accession>
<organism evidence="5 6">
    <name type="scientific">Streptomyces tirandamycinicus</name>
    <dbReference type="NCBI Taxonomy" id="2174846"/>
    <lineage>
        <taxon>Bacteria</taxon>
        <taxon>Bacillati</taxon>
        <taxon>Actinomycetota</taxon>
        <taxon>Actinomycetes</taxon>
        <taxon>Kitasatosporales</taxon>
        <taxon>Streptomycetaceae</taxon>
        <taxon>Streptomyces</taxon>
    </lineage>
</organism>
<dbReference type="SUPFAM" id="SSF56349">
    <property type="entry name" value="DNA breaking-rejoining enzymes"/>
    <property type="match status" value="1"/>
</dbReference>
<dbReference type="SUPFAM" id="SSF47823">
    <property type="entry name" value="lambda integrase-like, N-terminal domain"/>
    <property type="match status" value="1"/>
</dbReference>
<dbReference type="InterPro" id="IPR010998">
    <property type="entry name" value="Integrase_recombinase_N"/>
</dbReference>
<feature type="region of interest" description="Disordered" evidence="3">
    <location>
        <begin position="357"/>
        <end position="402"/>
    </location>
</feature>
<dbReference type="OrthoDB" id="9815875at2"/>
<keyword evidence="6" id="KW-1185">Reference proteome</keyword>
<dbReference type="EMBL" id="CP029188">
    <property type="protein sequence ID" value="AWI32716.1"/>
    <property type="molecule type" value="Genomic_DNA"/>
</dbReference>
<evidence type="ECO:0000256" key="3">
    <source>
        <dbReference type="SAM" id="MobiDB-lite"/>
    </source>
</evidence>
<protein>
    <recommendedName>
        <fullName evidence="4">Tyr recombinase domain-containing protein</fullName>
    </recommendedName>
</protein>
<keyword evidence="2" id="KW-0233">DNA recombination</keyword>
<dbReference type="Proteomes" id="UP000244900">
    <property type="component" value="Chromosome"/>
</dbReference>
<dbReference type="InterPro" id="IPR052925">
    <property type="entry name" value="Phage_Integrase-like_Recomb"/>
</dbReference>
<dbReference type="Gene3D" id="1.10.443.10">
    <property type="entry name" value="Intergrase catalytic core"/>
    <property type="match status" value="1"/>
</dbReference>
<dbReference type="Gene3D" id="1.10.150.130">
    <property type="match status" value="1"/>
</dbReference>
<dbReference type="KEGG" id="stir:DDW44_30860"/>